<dbReference type="PANTHER" id="PTHR42951:SF22">
    <property type="entry name" value="METALLO BETA-LACTAMASE SUPERFAMILY LIPOPROTEIN"/>
    <property type="match status" value="1"/>
</dbReference>
<dbReference type="SMART" id="SM00849">
    <property type="entry name" value="Lactamase_B"/>
    <property type="match status" value="1"/>
</dbReference>
<dbReference type="InterPro" id="IPR036866">
    <property type="entry name" value="RibonucZ/Hydroxyglut_hydro"/>
</dbReference>
<comment type="caution">
    <text evidence="2">The sequence shown here is derived from an EMBL/GenBank/DDBJ whole genome shotgun (WGS) entry which is preliminary data.</text>
</comment>
<organism evidence="2 3">
    <name type="scientific">Pontibacterium sinense</name>
    <dbReference type="NCBI Taxonomy" id="2781979"/>
    <lineage>
        <taxon>Bacteria</taxon>
        <taxon>Pseudomonadati</taxon>
        <taxon>Pseudomonadota</taxon>
        <taxon>Gammaproteobacteria</taxon>
        <taxon>Oceanospirillales</taxon>
        <taxon>Oceanospirillaceae</taxon>
        <taxon>Pontibacterium</taxon>
    </lineage>
</organism>
<dbReference type="Proteomes" id="UP000640333">
    <property type="component" value="Unassembled WGS sequence"/>
</dbReference>
<feature type="domain" description="Metallo-beta-lactamase" evidence="1">
    <location>
        <begin position="29"/>
        <end position="196"/>
    </location>
</feature>
<dbReference type="InterPro" id="IPR050855">
    <property type="entry name" value="NDM-1-like"/>
</dbReference>
<name>A0A8J7FHG1_9GAMM</name>
<evidence type="ECO:0000313" key="2">
    <source>
        <dbReference type="EMBL" id="MBE9396148.1"/>
    </source>
</evidence>
<reference evidence="2" key="1">
    <citation type="submission" date="2020-10" db="EMBL/GenBank/DDBJ databases">
        <title>Bacterium isolated from coastal waters sediment.</title>
        <authorList>
            <person name="Chen R.-J."/>
            <person name="Lu D.-C."/>
            <person name="Zhu K.-L."/>
            <person name="Du Z.-J."/>
        </authorList>
    </citation>
    <scope>NUCLEOTIDE SEQUENCE</scope>
    <source>
        <strain evidence="2">N1Y112</strain>
    </source>
</reference>
<dbReference type="AlphaFoldDB" id="A0A8J7FHG1"/>
<gene>
    <name evidence="2" type="ORF">IOQ59_02610</name>
</gene>
<protein>
    <submittedName>
        <fullName evidence="2">MBL fold metallo-hydrolase</fullName>
    </submittedName>
</protein>
<dbReference type="EMBL" id="JADEYS010000002">
    <property type="protein sequence ID" value="MBE9396148.1"/>
    <property type="molecule type" value="Genomic_DNA"/>
</dbReference>
<dbReference type="InterPro" id="IPR001279">
    <property type="entry name" value="Metallo-B-lactamas"/>
</dbReference>
<accession>A0A8J7FHG1</accession>
<dbReference type="PANTHER" id="PTHR42951">
    <property type="entry name" value="METALLO-BETA-LACTAMASE DOMAIN-CONTAINING"/>
    <property type="match status" value="1"/>
</dbReference>
<evidence type="ECO:0000313" key="3">
    <source>
        <dbReference type="Proteomes" id="UP000640333"/>
    </source>
</evidence>
<sequence length="274" mass="31479">MCLCSSFAFADYSIEKINGDLYRFVDDRHRSVFLVKDDGILLVDPLNHDAASWLKAELKKRFDKPIKYVVYSHNHGDHIYGSEVFDDPETVFVSHVLTKQDIVETRTKVVVPEITFQDQLNLSLGDSEVQLRYHGPNDGRGSISMLFAQEKTLFVVDWVIVGRMPWRKLWSYDIRGMINSTRVVLTLDFDTFVGGHADMGTKADVARYLGYIEALQAAVVDGIHEGKTITDMKESIRLDEYKDFRNYEAWLPLNIEGVYERLVEESGMGWRPDL</sequence>
<dbReference type="SUPFAM" id="SSF56281">
    <property type="entry name" value="Metallo-hydrolase/oxidoreductase"/>
    <property type="match status" value="1"/>
</dbReference>
<proteinExistence type="predicted"/>
<evidence type="ECO:0000259" key="1">
    <source>
        <dbReference type="SMART" id="SM00849"/>
    </source>
</evidence>
<dbReference type="Pfam" id="PF00753">
    <property type="entry name" value="Lactamase_B"/>
    <property type="match status" value="1"/>
</dbReference>
<dbReference type="Gene3D" id="3.60.15.10">
    <property type="entry name" value="Ribonuclease Z/Hydroxyacylglutathione hydrolase-like"/>
    <property type="match status" value="1"/>
</dbReference>
<keyword evidence="3" id="KW-1185">Reference proteome</keyword>